<dbReference type="AlphaFoldDB" id="A0A9Y1BJ09"/>
<sequence length="225" mass="24334">MEISKGTILGNSGIGIFGFATDKYAIVPFGIKETTKELIEETLECKIIQNSVANTVLLGTMLAGNSKTLLIPPNMTETEYNNFSQLEELDVEIVEIKSKYTALGNLILLNDKGAVISEIFEKKAQKQIEDALGIETIVGNIIFSPLVGTTGLATNRGCLVHPLTTEEEKRELASLLKVKVDLTTVNRGVPYPKIGIIANSTGAFVGEDTTGPESMRIFELLLSSL</sequence>
<dbReference type="PIRSF" id="PIRSF006413">
    <property type="entry name" value="IF-6"/>
    <property type="match status" value="1"/>
</dbReference>
<reference evidence="4" key="1">
    <citation type="journal article" date="2022" name="Nat. Microbiol.">
        <title>Unique mobile elements and scalable gene flow at the prokaryote-eukaryote boundary revealed by circularized Asgard archaea genomes.</title>
        <authorList>
            <person name="Wu F."/>
            <person name="Speth D.R."/>
            <person name="Philosof A."/>
            <person name="Cremiere A."/>
            <person name="Narayanan A."/>
            <person name="Barco R.A."/>
            <person name="Connon S.A."/>
            <person name="Amend J.P."/>
            <person name="Antoshechkin I.A."/>
            <person name="Orphan V.J."/>
        </authorList>
    </citation>
    <scope>NUCLEOTIDE SEQUENCE</scope>
    <source>
        <strain evidence="4">PM71</strain>
    </source>
</reference>
<keyword evidence="2 3" id="KW-0648">Protein biosynthesis</keyword>
<dbReference type="Proteomes" id="UP001201020">
    <property type="component" value="Chromosome"/>
</dbReference>
<keyword evidence="1 3" id="KW-0396">Initiation factor</keyword>
<dbReference type="NCBIfam" id="TIGR00323">
    <property type="entry name" value="eIF-6"/>
    <property type="match status" value="1"/>
</dbReference>
<dbReference type="GO" id="GO:0042256">
    <property type="term" value="P:cytosolic ribosome assembly"/>
    <property type="evidence" value="ECO:0007669"/>
    <property type="project" value="InterPro"/>
</dbReference>
<evidence type="ECO:0000256" key="2">
    <source>
        <dbReference type="ARBA" id="ARBA00022917"/>
    </source>
</evidence>
<dbReference type="EMBL" id="CP084166">
    <property type="protein sequence ID" value="UJG39978.1"/>
    <property type="molecule type" value="Genomic_DNA"/>
</dbReference>
<evidence type="ECO:0000313" key="4">
    <source>
        <dbReference type="EMBL" id="UJG39978.1"/>
    </source>
</evidence>
<dbReference type="SUPFAM" id="SSF55909">
    <property type="entry name" value="Pentein"/>
    <property type="match status" value="1"/>
</dbReference>
<name>A0A9Y1BJ09_9ARCH</name>
<gene>
    <name evidence="3" type="primary">eif6</name>
    <name evidence="4" type="ORF">K9W45_08990</name>
</gene>
<dbReference type="InterPro" id="IPR002769">
    <property type="entry name" value="eIF6"/>
</dbReference>
<dbReference type="HAMAP" id="MF_00032">
    <property type="entry name" value="eIF_6"/>
    <property type="match status" value="1"/>
</dbReference>
<protein>
    <recommendedName>
        <fullName evidence="3">Translation initiation factor 6</fullName>
        <shortName evidence="3">aIF-6</shortName>
    </recommendedName>
</protein>
<dbReference type="GO" id="GO:0003743">
    <property type="term" value="F:translation initiation factor activity"/>
    <property type="evidence" value="ECO:0007669"/>
    <property type="project" value="UniProtKB-UniRule"/>
</dbReference>
<comment type="function">
    <text evidence="3">Binds to the 50S ribosomal subunit and prevents its association with the 30S ribosomal subunit to form the 70S initiation complex.</text>
</comment>
<proteinExistence type="inferred from homology"/>
<evidence type="ECO:0000256" key="1">
    <source>
        <dbReference type="ARBA" id="ARBA00022540"/>
    </source>
</evidence>
<dbReference type="Pfam" id="PF01912">
    <property type="entry name" value="eIF-6"/>
    <property type="match status" value="1"/>
</dbReference>
<dbReference type="SMART" id="SM00654">
    <property type="entry name" value="eIF6"/>
    <property type="match status" value="1"/>
</dbReference>
<accession>A0A9Y1BJ09</accession>
<evidence type="ECO:0000256" key="3">
    <source>
        <dbReference type="HAMAP-Rule" id="MF_00032"/>
    </source>
</evidence>
<organism evidence="4">
    <name type="scientific">Candidatus Heimdallarchaeum aukensis</name>
    <dbReference type="NCBI Taxonomy" id="2876573"/>
    <lineage>
        <taxon>Archaea</taxon>
        <taxon>Promethearchaeati</taxon>
        <taxon>Candidatus Heimdallarchaeota</taxon>
        <taxon>Candidatus Heimdallarchaeia (ex Rinke et al. 2021) (nom. nud.)</taxon>
        <taxon>Candidatus Heimdallarchaeales</taxon>
        <taxon>Candidatus Heimdallarchaeaceae</taxon>
        <taxon>Candidatus Heimdallarchaeum</taxon>
    </lineage>
</organism>
<dbReference type="GO" id="GO:0043022">
    <property type="term" value="F:ribosome binding"/>
    <property type="evidence" value="ECO:0007669"/>
    <property type="project" value="InterPro"/>
</dbReference>
<dbReference type="PANTHER" id="PTHR10784">
    <property type="entry name" value="TRANSLATION INITIATION FACTOR 6"/>
    <property type="match status" value="1"/>
</dbReference>
<dbReference type="Gene3D" id="3.75.10.10">
    <property type="entry name" value="L-arginine/glycine Amidinotransferase, Chain A"/>
    <property type="match status" value="1"/>
</dbReference>
<comment type="similarity">
    <text evidence="3">Belongs to the eIF-6 family.</text>
</comment>